<feature type="signal peptide" evidence="1">
    <location>
        <begin position="1"/>
        <end position="24"/>
    </location>
</feature>
<dbReference type="HOGENOM" id="CLU_1114118_0_0_10"/>
<dbReference type="EMBL" id="ASSM01000008">
    <property type="protein sequence ID" value="EOS01347.1"/>
    <property type="molecule type" value="Genomic_DNA"/>
</dbReference>
<dbReference type="Proteomes" id="UP000014207">
    <property type="component" value="Unassembled WGS sequence"/>
</dbReference>
<evidence type="ECO:0000313" key="3">
    <source>
        <dbReference type="Proteomes" id="UP000014207"/>
    </source>
</evidence>
<protein>
    <recommendedName>
        <fullName evidence="4">IPT/TIG domain-containing protein</fullName>
    </recommendedName>
</protein>
<evidence type="ECO:0000313" key="2">
    <source>
        <dbReference type="EMBL" id="EOS01347.1"/>
    </source>
</evidence>
<name>R9HBC9_BACT4</name>
<dbReference type="PATRIC" id="fig|1235785.3.peg.1723"/>
<feature type="chain" id="PRO_5004473066" description="IPT/TIG domain-containing protein" evidence="1">
    <location>
        <begin position="25"/>
        <end position="249"/>
    </location>
</feature>
<sequence length="249" mass="27543">MKKKYVKIMFLSLSLLTISTTATYAVQPEDDKKENEALQTSTEEHLPLLTINGTNASSSFIVNSEALLGKEITITAPNGFTVTPTVIAANSGKQKVKVTLNSTKRLTEGKIILRSGDIRSYIKVKGFGTALPVKDIAASPVYKKGNDTEFTKAFTPNSKGYTIEFKIKTDDSEKNFYPYFVNEKGYGFKAYITSNEMGLFNAYKKEINNPATNGKAGGKGKFYNNDGQAHVYRFAITPDNRAFIYMESL</sequence>
<reference evidence="2 3" key="1">
    <citation type="submission" date="2013-04" db="EMBL/GenBank/DDBJ databases">
        <title>The Genome Sequence of Bacteroides thetaiotaomicron dnLKV9.</title>
        <authorList>
            <consortium name="The Broad Institute Genomics Platform"/>
            <consortium name="The Broad Institute Genome Sequencing Center for Infectious Disease"/>
            <person name="Earl A."/>
            <person name="Xavier R."/>
            <person name="Kuhn K."/>
            <person name="Stappenbeck T."/>
            <person name="Walker B."/>
            <person name="Young S."/>
            <person name="Zeng Q."/>
            <person name="Gargeya S."/>
            <person name="Fitzgerald M."/>
            <person name="Haas B."/>
            <person name="Abouelleil A."/>
            <person name="Allen A.W."/>
            <person name="Alvarado L."/>
            <person name="Arachchi H.M."/>
            <person name="Berlin A.M."/>
            <person name="Chapman S.B."/>
            <person name="Gainer-Dewar J."/>
            <person name="Goldberg J."/>
            <person name="Griggs A."/>
            <person name="Gujja S."/>
            <person name="Hansen M."/>
            <person name="Howarth C."/>
            <person name="Imamovic A."/>
            <person name="Ireland A."/>
            <person name="Larimer J."/>
            <person name="McCowan C."/>
            <person name="Murphy C."/>
            <person name="Pearson M."/>
            <person name="Poon T.W."/>
            <person name="Priest M."/>
            <person name="Roberts A."/>
            <person name="Saif S."/>
            <person name="Shea T."/>
            <person name="Sisk P."/>
            <person name="Sykes S."/>
            <person name="Wortman J."/>
            <person name="Nusbaum C."/>
            <person name="Birren B."/>
        </authorList>
    </citation>
    <scope>NUCLEOTIDE SEQUENCE [LARGE SCALE GENOMIC DNA]</scope>
    <source>
        <strain evidence="3">dnLKV9</strain>
    </source>
</reference>
<keyword evidence="1" id="KW-0732">Signal</keyword>
<evidence type="ECO:0008006" key="4">
    <source>
        <dbReference type="Google" id="ProtNLM"/>
    </source>
</evidence>
<comment type="caution">
    <text evidence="2">The sequence shown here is derived from an EMBL/GenBank/DDBJ whole genome shotgun (WGS) entry which is preliminary data.</text>
</comment>
<accession>R9HBC9</accession>
<dbReference type="AlphaFoldDB" id="R9HBC9"/>
<evidence type="ECO:0000256" key="1">
    <source>
        <dbReference type="SAM" id="SignalP"/>
    </source>
</evidence>
<gene>
    <name evidence="2" type="ORF">C799_01725</name>
</gene>
<proteinExistence type="predicted"/>
<organism evidence="2 3">
    <name type="scientific">Bacteroides thetaiotaomicron dnLKV9</name>
    <dbReference type="NCBI Taxonomy" id="1235785"/>
    <lineage>
        <taxon>Bacteria</taxon>
        <taxon>Pseudomonadati</taxon>
        <taxon>Bacteroidota</taxon>
        <taxon>Bacteroidia</taxon>
        <taxon>Bacteroidales</taxon>
        <taxon>Bacteroidaceae</taxon>
        <taxon>Bacteroides</taxon>
    </lineage>
</organism>